<name>A0A7K4X6N3_REGSA</name>
<dbReference type="PANTHER" id="PTHR13080:SF19">
    <property type="entry name" value="ATP SYNTHASE SUBUNIT F, MITOCHONDRIAL"/>
    <property type="match status" value="1"/>
</dbReference>
<dbReference type="EMBL" id="VWZN01002866">
    <property type="protein sequence ID" value="NWR42529.1"/>
    <property type="molecule type" value="Genomic_DNA"/>
</dbReference>
<reference evidence="11 12" key="1">
    <citation type="submission" date="2019-09" db="EMBL/GenBank/DDBJ databases">
        <title>Bird 10,000 Genomes (B10K) Project - Family phase.</title>
        <authorList>
            <person name="Zhang G."/>
        </authorList>
    </citation>
    <scope>NUCLEOTIDE SEQUENCE [LARGE SCALE GENOMIC DNA]</scope>
    <source>
        <strain evidence="11">B10K-DU-001-18</strain>
        <tissue evidence="11">Muscle</tissue>
    </source>
</reference>
<keyword evidence="7" id="KW-0496">Mitochondrion</keyword>
<keyword evidence="12" id="KW-1185">Reference proteome</keyword>
<dbReference type="Pfam" id="PF10206">
    <property type="entry name" value="WRW"/>
    <property type="match status" value="1"/>
</dbReference>
<dbReference type="AlphaFoldDB" id="A0A7K4X6N3"/>
<dbReference type="PANTHER" id="PTHR13080">
    <property type="entry name" value="ATP SYNTHASE F CHAIN, MITOCHONDRIAL-RELATED"/>
    <property type="match status" value="1"/>
</dbReference>
<evidence type="ECO:0000256" key="3">
    <source>
        <dbReference type="ARBA" id="ARBA00022448"/>
    </source>
</evidence>
<evidence type="ECO:0000313" key="12">
    <source>
        <dbReference type="Proteomes" id="UP000529728"/>
    </source>
</evidence>
<dbReference type="Proteomes" id="UP000529728">
    <property type="component" value="Unassembled WGS sequence"/>
</dbReference>
<evidence type="ECO:0000256" key="1">
    <source>
        <dbReference type="ARBA" id="ARBA00004325"/>
    </source>
</evidence>
<keyword evidence="3" id="KW-0813">Transport</keyword>
<dbReference type="GO" id="GO:0046933">
    <property type="term" value="F:proton-transporting ATP synthase activity, rotational mechanism"/>
    <property type="evidence" value="ECO:0007669"/>
    <property type="project" value="TreeGrafter"/>
</dbReference>
<keyword evidence="8 10" id="KW-0472">Membrane</keyword>
<keyword evidence="4" id="KW-0138">CF(0)</keyword>
<evidence type="ECO:0000256" key="5">
    <source>
        <dbReference type="ARBA" id="ARBA00022781"/>
    </source>
</evidence>
<evidence type="ECO:0000256" key="9">
    <source>
        <dbReference type="ARBA" id="ARBA00023310"/>
    </source>
</evidence>
<dbReference type="GO" id="GO:0042776">
    <property type="term" value="P:proton motive force-driven mitochondrial ATP synthesis"/>
    <property type="evidence" value="ECO:0007669"/>
    <property type="project" value="TreeGrafter"/>
</dbReference>
<feature type="transmembrane region" description="Helical" evidence="10">
    <location>
        <begin position="54"/>
        <end position="72"/>
    </location>
</feature>
<comment type="caution">
    <text evidence="11">The sequence shown here is derived from an EMBL/GenBank/DDBJ whole genome shotgun (WGS) entry which is preliminary data.</text>
</comment>
<keyword evidence="6" id="KW-0406">Ion transport</keyword>
<dbReference type="GO" id="GO:0031966">
    <property type="term" value="C:mitochondrial membrane"/>
    <property type="evidence" value="ECO:0007669"/>
    <property type="project" value="UniProtKB-SubCell"/>
</dbReference>
<evidence type="ECO:0000256" key="4">
    <source>
        <dbReference type="ARBA" id="ARBA00022547"/>
    </source>
</evidence>
<evidence type="ECO:0000256" key="8">
    <source>
        <dbReference type="ARBA" id="ARBA00023136"/>
    </source>
</evidence>
<dbReference type="GO" id="GO:0045259">
    <property type="term" value="C:proton-transporting ATP synthase complex"/>
    <property type="evidence" value="ECO:0007669"/>
    <property type="project" value="UniProtKB-KW"/>
</dbReference>
<keyword evidence="10" id="KW-1133">Transmembrane helix</keyword>
<evidence type="ECO:0000256" key="2">
    <source>
        <dbReference type="ARBA" id="ARBA00005895"/>
    </source>
</evidence>
<keyword evidence="5" id="KW-0375">Hydrogen ion transport</keyword>
<evidence type="ECO:0000313" key="11">
    <source>
        <dbReference type="EMBL" id="NWR42529.1"/>
    </source>
</evidence>
<evidence type="ECO:0000256" key="6">
    <source>
        <dbReference type="ARBA" id="ARBA00023065"/>
    </source>
</evidence>
<feature type="non-terminal residue" evidence="11">
    <location>
        <position position="84"/>
    </location>
</feature>
<evidence type="ECO:0000256" key="7">
    <source>
        <dbReference type="ARBA" id="ARBA00023128"/>
    </source>
</evidence>
<evidence type="ECO:0000256" key="10">
    <source>
        <dbReference type="SAM" id="Phobius"/>
    </source>
</evidence>
<keyword evidence="9" id="KW-0066">ATP synthesis</keyword>
<keyword evidence="10" id="KW-0812">Transmembrane</keyword>
<organism evidence="11 12">
    <name type="scientific">Regulus satrapa</name>
    <name type="common">Golden-crowned kinglet</name>
    <dbReference type="NCBI Taxonomy" id="13245"/>
    <lineage>
        <taxon>Eukaryota</taxon>
        <taxon>Metazoa</taxon>
        <taxon>Chordata</taxon>
        <taxon>Craniata</taxon>
        <taxon>Vertebrata</taxon>
        <taxon>Euteleostomi</taxon>
        <taxon>Archelosauria</taxon>
        <taxon>Archosauria</taxon>
        <taxon>Dinosauria</taxon>
        <taxon>Saurischia</taxon>
        <taxon>Theropoda</taxon>
        <taxon>Coelurosauria</taxon>
        <taxon>Aves</taxon>
        <taxon>Neognathae</taxon>
        <taxon>Neoaves</taxon>
        <taxon>Telluraves</taxon>
        <taxon>Australaves</taxon>
        <taxon>Passeriformes</taxon>
        <taxon>Regulidae</taxon>
        <taxon>Regulus</taxon>
    </lineage>
</organism>
<proteinExistence type="inferred from homology"/>
<feature type="non-terminal residue" evidence="11">
    <location>
        <position position="1"/>
    </location>
</feature>
<accession>A0A7K4X6N3</accession>
<comment type="subcellular location">
    <subcellularLocation>
        <location evidence="1">Mitochondrion membrane</location>
    </subcellularLocation>
</comment>
<sequence length="84" mass="9629">GPLSQRPLLDVRLGELHAWISTCTFSPRGLLGAAQRAWSSYCAKYIHVKQGGPAGISMLLAGYCLLSYSWNYQHLKRHRWRKYH</sequence>
<protein>
    <submittedName>
        <fullName evidence="11">ATPK synthase</fullName>
    </submittedName>
</protein>
<dbReference type="InterPro" id="IPR019344">
    <property type="entry name" value="F1F0-ATPsyn_F_prd"/>
</dbReference>
<gene>
    <name evidence="11" type="primary">Atp5j2_0</name>
    <name evidence="11" type="ORF">REGSAT_R09828</name>
</gene>
<comment type="similarity">
    <text evidence="2">Belongs to the ATPase F chain family.</text>
</comment>
<dbReference type="OrthoDB" id="8921675at2759"/>